<evidence type="ECO:0000259" key="3">
    <source>
        <dbReference type="PROSITE" id="PS50110"/>
    </source>
</evidence>
<dbReference type="PANTHER" id="PTHR43214">
    <property type="entry name" value="TWO-COMPONENT RESPONSE REGULATOR"/>
    <property type="match status" value="1"/>
</dbReference>
<dbReference type="Pfam" id="PF00072">
    <property type="entry name" value="Response_reg"/>
    <property type="match status" value="1"/>
</dbReference>
<proteinExistence type="predicted"/>
<gene>
    <name evidence="4" type="ORF">FK004_03120</name>
</gene>
<organism evidence="4 5">
    <name type="scientific">Flavobacterium kingsejongi</name>
    <dbReference type="NCBI Taxonomy" id="1678728"/>
    <lineage>
        <taxon>Bacteria</taxon>
        <taxon>Pseudomonadati</taxon>
        <taxon>Bacteroidota</taxon>
        <taxon>Flavobacteriia</taxon>
        <taxon>Flavobacteriales</taxon>
        <taxon>Flavobacteriaceae</taxon>
        <taxon>Flavobacterium</taxon>
    </lineage>
</organism>
<evidence type="ECO:0000313" key="4">
    <source>
        <dbReference type="EMBL" id="AWG24285.1"/>
    </source>
</evidence>
<dbReference type="InterPro" id="IPR039420">
    <property type="entry name" value="WalR-like"/>
</dbReference>
<dbReference type="OrthoDB" id="651456at2"/>
<reference evidence="4 5" key="1">
    <citation type="submission" date="2017-04" db="EMBL/GenBank/DDBJ databases">
        <title>Complete genome sequence of Flavobacterium kingsejong AJ004.</title>
        <authorList>
            <person name="Lee P.C."/>
        </authorList>
    </citation>
    <scope>NUCLEOTIDE SEQUENCE [LARGE SCALE GENOMIC DNA]</scope>
    <source>
        <strain evidence="4 5">AJ004</strain>
    </source>
</reference>
<dbReference type="InterPro" id="IPR001789">
    <property type="entry name" value="Sig_transdc_resp-reg_receiver"/>
</dbReference>
<sequence>MDMPKKIKILMVDDHPFIIEAYKNTLAGYKKEKYVMEIDQASDCKSGYEIIASASDRKENFDVAFLDISMPSCDEKKIFSGEDLAVFIKEKMPDCKVILLTMHTEMLRISNIIKKIQPNGLIIKNDLTFDELLNAFDKIMSGEPYYSKTVFNFINNSLAELTLDEIDREIIHHLSNGVMTKNIPHYVGLSLSAIEKRKLHMKDIFSIIGCNDEELIREAKSRGML</sequence>
<dbReference type="Proteomes" id="UP000244677">
    <property type="component" value="Chromosome"/>
</dbReference>
<dbReference type="Gene3D" id="3.40.50.2300">
    <property type="match status" value="1"/>
</dbReference>
<protein>
    <submittedName>
        <fullName evidence="4">Response regulator</fullName>
    </submittedName>
</protein>
<feature type="domain" description="Response regulatory" evidence="3">
    <location>
        <begin position="8"/>
        <end position="140"/>
    </location>
</feature>
<keyword evidence="2" id="KW-0597">Phosphoprotein</keyword>
<name>A0A2S1LKK9_9FLAO</name>
<dbReference type="SMART" id="SM00448">
    <property type="entry name" value="REC"/>
    <property type="match status" value="1"/>
</dbReference>
<dbReference type="SUPFAM" id="SSF52172">
    <property type="entry name" value="CheY-like"/>
    <property type="match status" value="1"/>
</dbReference>
<keyword evidence="5" id="KW-1185">Reference proteome</keyword>
<keyword evidence="1" id="KW-0238">DNA-binding</keyword>
<evidence type="ECO:0000256" key="1">
    <source>
        <dbReference type="ARBA" id="ARBA00023125"/>
    </source>
</evidence>
<dbReference type="GO" id="GO:0000160">
    <property type="term" value="P:phosphorelay signal transduction system"/>
    <property type="evidence" value="ECO:0007669"/>
    <property type="project" value="InterPro"/>
</dbReference>
<dbReference type="KEGG" id="fki:FK004_03120"/>
<feature type="modified residue" description="4-aspartylphosphate" evidence="2">
    <location>
        <position position="67"/>
    </location>
</feature>
<evidence type="ECO:0000313" key="5">
    <source>
        <dbReference type="Proteomes" id="UP000244677"/>
    </source>
</evidence>
<dbReference type="EMBL" id="CP020919">
    <property type="protein sequence ID" value="AWG24285.1"/>
    <property type="molecule type" value="Genomic_DNA"/>
</dbReference>
<evidence type="ECO:0000256" key="2">
    <source>
        <dbReference type="PROSITE-ProRule" id="PRU00169"/>
    </source>
</evidence>
<accession>A0A2S1LKK9</accession>
<dbReference type="InterPro" id="IPR011006">
    <property type="entry name" value="CheY-like_superfamily"/>
</dbReference>
<dbReference type="AlphaFoldDB" id="A0A2S1LKK9"/>
<dbReference type="PANTHER" id="PTHR43214:SF17">
    <property type="entry name" value="TRANSCRIPTIONAL REGULATORY PROTEIN RCSB"/>
    <property type="match status" value="1"/>
</dbReference>
<dbReference type="PROSITE" id="PS50110">
    <property type="entry name" value="RESPONSE_REGULATORY"/>
    <property type="match status" value="1"/>
</dbReference>
<dbReference type="GO" id="GO:0003677">
    <property type="term" value="F:DNA binding"/>
    <property type="evidence" value="ECO:0007669"/>
    <property type="project" value="UniProtKB-KW"/>
</dbReference>